<dbReference type="InterPro" id="IPR000415">
    <property type="entry name" value="Nitroreductase-like"/>
</dbReference>
<evidence type="ECO:0000256" key="1">
    <source>
        <dbReference type="ARBA" id="ARBA00022630"/>
    </source>
</evidence>
<organism evidence="5 6">
    <name type="scientific">Lentzea albidocapillata</name>
    <dbReference type="NCBI Taxonomy" id="40571"/>
    <lineage>
        <taxon>Bacteria</taxon>
        <taxon>Bacillati</taxon>
        <taxon>Actinomycetota</taxon>
        <taxon>Actinomycetes</taxon>
        <taxon>Pseudonocardiales</taxon>
        <taxon>Pseudonocardiaceae</taxon>
        <taxon>Lentzea</taxon>
    </lineage>
</organism>
<keyword evidence="2" id="KW-0288">FMN</keyword>
<proteinExistence type="predicted"/>
<dbReference type="Proteomes" id="UP000192840">
    <property type="component" value="Unassembled WGS sequence"/>
</dbReference>
<evidence type="ECO:0000256" key="3">
    <source>
        <dbReference type="ARBA" id="ARBA00023002"/>
    </source>
</evidence>
<dbReference type="Gene3D" id="3.40.109.10">
    <property type="entry name" value="NADH Oxidase"/>
    <property type="match status" value="1"/>
</dbReference>
<sequence>MNWPKEWGTGIVRTVTRPHTHPFIPFTPPRLPIEEGLDRGRAFYRLLDARRSVRWFSPDPVPAEAIELAVLAANTAPSGAHQQPWRFVATGNPDLKRRIRAAAEEEERRFYHERELPEWHAALAHLETDANKEFLEIAPWLVVAFAQKQQDGKKTYYTNESVGIACGFFIAALHSMGLATLTHTPNPMTFLTDLLGREGERPYILFPIGYPADDCEVPDLRRKPLDEALTFADGLA</sequence>
<dbReference type="EMBL" id="FWYC01000006">
    <property type="protein sequence ID" value="SMC88783.1"/>
    <property type="molecule type" value="Genomic_DNA"/>
</dbReference>
<dbReference type="eggNOG" id="COG0778">
    <property type="taxonomic scope" value="Bacteria"/>
</dbReference>
<dbReference type="Pfam" id="PF00881">
    <property type="entry name" value="Nitroreductase"/>
    <property type="match status" value="1"/>
</dbReference>
<dbReference type="InterPro" id="IPR029479">
    <property type="entry name" value="Nitroreductase"/>
</dbReference>
<reference evidence="6" key="1">
    <citation type="submission" date="2017-04" db="EMBL/GenBank/DDBJ databases">
        <authorList>
            <person name="Varghese N."/>
            <person name="Submissions S."/>
        </authorList>
    </citation>
    <scope>NUCLEOTIDE SEQUENCE [LARGE SCALE GENOMIC DNA]</scope>
    <source>
        <strain evidence="6">DSM 44073</strain>
    </source>
</reference>
<dbReference type="AlphaFoldDB" id="A0A1W2CU88"/>
<dbReference type="PANTHER" id="PTHR23026">
    <property type="entry name" value="NADPH NITROREDUCTASE"/>
    <property type="match status" value="1"/>
</dbReference>
<evidence type="ECO:0000256" key="2">
    <source>
        <dbReference type="ARBA" id="ARBA00022643"/>
    </source>
</evidence>
<dbReference type="SUPFAM" id="SSF55469">
    <property type="entry name" value="FMN-dependent nitroreductase-like"/>
    <property type="match status" value="1"/>
</dbReference>
<dbReference type="PANTHER" id="PTHR23026:SF90">
    <property type="entry name" value="IODOTYROSINE DEIODINASE 1"/>
    <property type="match status" value="1"/>
</dbReference>
<evidence type="ECO:0000259" key="4">
    <source>
        <dbReference type="Pfam" id="PF00881"/>
    </source>
</evidence>
<keyword evidence="6" id="KW-1185">Reference proteome</keyword>
<evidence type="ECO:0000313" key="5">
    <source>
        <dbReference type="EMBL" id="SMC88783.1"/>
    </source>
</evidence>
<name>A0A1W2CU88_9PSEU</name>
<dbReference type="CDD" id="cd02144">
    <property type="entry name" value="iodotyrosine_dehalogenase"/>
    <property type="match status" value="1"/>
</dbReference>
<dbReference type="STRING" id="40571.SAMN05660733_02359"/>
<gene>
    <name evidence="5" type="ORF">SAMN05660733_02359</name>
</gene>
<protein>
    <submittedName>
        <fullName evidence="5">Nitroreductase</fullName>
    </submittedName>
</protein>
<keyword evidence="1" id="KW-0285">Flavoprotein</keyword>
<accession>A0A1W2CU88</accession>
<dbReference type="GO" id="GO:0016491">
    <property type="term" value="F:oxidoreductase activity"/>
    <property type="evidence" value="ECO:0007669"/>
    <property type="project" value="UniProtKB-KW"/>
</dbReference>
<dbReference type="InterPro" id="IPR050627">
    <property type="entry name" value="Nitroreductase/BluB"/>
</dbReference>
<evidence type="ECO:0000313" key="6">
    <source>
        <dbReference type="Proteomes" id="UP000192840"/>
    </source>
</evidence>
<feature type="domain" description="Nitroreductase" evidence="4">
    <location>
        <begin position="49"/>
        <end position="210"/>
    </location>
</feature>
<keyword evidence="3" id="KW-0560">Oxidoreductase</keyword>